<evidence type="ECO:0000313" key="5">
    <source>
        <dbReference type="Proteomes" id="UP001320245"/>
    </source>
</evidence>
<dbReference type="SUPFAM" id="SSF51412">
    <property type="entry name" value="Inosine monophosphate dehydrogenase (IMPDH)"/>
    <property type="match status" value="1"/>
</dbReference>
<organism evidence="4 5">
    <name type="scientific">Cytospora paraplurivora</name>
    <dbReference type="NCBI Taxonomy" id="2898453"/>
    <lineage>
        <taxon>Eukaryota</taxon>
        <taxon>Fungi</taxon>
        <taxon>Dikarya</taxon>
        <taxon>Ascomycota</taxon>
        <taxon>Pezizomycotina</taxon>
        <taxon>Sordariomycetes</taxon>
        <taxon>Sordariomycetidae</taxon>
        <taxon>Diaporthales</taxon>
        <taxon>Cytosporaceae</taxon>
        <taxon>Cytospora</taxon>
    </lineage>
</organism>
<comment type="caution">
    <text evidence="4">The sequence shown here is derived from an EMBL/GenBank/DDBJ whole genome shotgun (WGS) entry which is preliminary data.</text>
</comment>
<dbReference type="GO" id="GO:0018580">
    <property type="term" value="F:nitronate monooxygenase activity"/>
    <property type="evidence" value="ECO:0007669"/>
    <property type="project" value="InterPro"/>
</dbReference>
<dbReference type="PANTHER" id="PTHR32332:SF20">
    <property type="entry name" value="2-NITROPROPANE DIOXYGENASE-LIKE PROTEIN"/>
    <property type="match status" value="1"/>
</dbReference>
<dbReference type="EMBL" id="JAJSPL020000006">
    <property type="protein sequence ID" value="KAK7746402.1"/>
    <property type="molecule type" value="Genomic_DNA"/>
</dbReference>
<keyword evidence="2" id="KW-0288">FMN</keyword>
<evidence type="ECO:0000256" key="2">
    <source>
        <dbReference type="ARBA" id="ARBA00022643"/>
    </source>
</evidence>
<protein>
    <recommendedName>
        <fullName evidence="6">2-nitropropane dioxygenase</fullName>
    </recommendedName>
</protein>
<name>A0AAN9YKQ7_9PEZI</name>
<dbReference type="InterPro" id="IPR004136">
    <property type="entry name" value="NMO"/>
</dbReference>
<dbReference type="PANTHER" id="PTHR32332">
    <property type="entry name" value="2-NITROPROPANE DIOXYGENASE"/>
    <property type="match status" value="1"/>
</dbReference>
<evidence type="ECO:0000256" key="1">
    <source>
        <dbReference type="ARBA" id="ARBA00022630"/>
    </source>
</evidence>
<dbReference type="Pfam" id="PF03060">
    <property type="entry name" value="NMO"/>
    <property type="match status" value="1"/>
</dbReference>
<dbReference type="Proteomes" id="UP001320245">
    <property type="component" value="Unassembled WGS sequence"/>
</dbReference>
<dbReference type="Gene3D" id="3.20.20.70">
    <property type="entry name" value="Aldolase class I"/>
    <property type="match status" value="1"/>
</dbReference>
<reference evidence="4 5" key="1">
    <citation type="journal article" date="2023" name="PLoS ONE">
        <title>Cytospora paraplurivora sp. nov. isolated from orchards with fruit tree decline syndrome in Ontario, Canada.</title>
        <authorList>
            <person name="Ilyukhin E."/>
            <person name="Nguyen H.D.T."/>
            <person name="Castle A.J."/>
            <person name="Ellouze W."/>
        </authorList>
    </citation>
    <scope>NUCLEOTIDE SEQUENCE [LARGE SCALE GENOMIC DNA]</scope>
    <source>
        <strain evidence="4 5">FDS-564</strain>
    </source>
</reference>
<evidence type="ECO:0008006" key="6">
    <source>
        <dbReference type="Google" id="ProtNLM"/>
    </source>
</evidence>
<dbReference type="AlphaFoldDB" id="A0AAN9YKQ7"/>
<dbReference type="CDD" id="cd04730">
    <property type="entry name" value="NPD_like"/>
    <property type="match status" value="1"/>
</dbReference>
<keyword evidence="5" id="KW-1185">Reference proteome</keyword>
<keyword evidence="3" id="KW-0560">Oxidoreductase</keyword>
<accession>A0AAN9YKQ7</accession>
<sequence length="385" mass="40759">MAPERPQPRNKLQEFFPNAKAPVIISAPMLGVSNGTLAGEVSKAGGLGTIPGGYDFNPGSAQLRTLGEELQKARAILGLAELTLTPAPLAVGFLTCHGSVARFRETAIPVLEEYLPQAVWLFAPDPDARERAHPDIIAALHERGIKVFVQVGTVAAAREAVLDGADIIVAQGVDAGGHQFAAGAGVISLVPEIRALLDGEFAGREISLVAAGGIADPSAVVAAIALGAEGAVLGTKFIPAKESLAEESIRKAILETRDGGNTTVKTSFHDKIKGTDSLWPKMYDGRAIITESWRDHISGLPLEENKTKYGAAKDSGDDSREVTWSGTGVGLVNDAVPAADIVRNTREGAIKRLQALRFAFDDEGKDPKETKSWVKELGHTLYEHK</sequence>
<dbReference type="InterPro" id="IPR013785">
    <property type="entry name" value="Aldolase_TIM"/>
</dbReference>
<evidence type="ECO:0000313" key="4">
    <source>
        <dbReference type="EMBL" id="KAK7746402.1"/>
    </source>
</evidence>
<keyword evidence="1" id="KW-0285">Flavoprotein</keyword>
<gene>
    <name evidence="4" type="ORF">SLS53_002361</name>
</gene>
<proteinExistence type="predicted"/>
<evidence type="ECO:0000256" key="3">
    <source>
        <dbReference type="ARBA" id="ARBA00023002"/>
    </source>
</evidence>